<keyword evidence="6" id="KW-0862">Zinc</keyword>
<evidence type="ECO:0000313" key="19">
    <source>
        <dbReference type="EMBL" id="MCC2126132.1"/>
    </source>
</evidence>
<dbReference type="Gene3D" id="3.40.630.10">
    <property type="entry name" value="Zn peptidases"/>
    <property type="match status" value="2"/>
</dbReference>
<reference evidence="19 20" key="1">
    <citation type="submission" date="2021-10" db="EMBL/GenBank/DDBJ databases">
        <title>Anaerobic single-cell dispensing facilitates the cultivation of human gut bacteria.</title>
        <authorList>
            <person name="Afrizal A."/>
        </authorList>
    </citation>
    <scope>NUCLEOTIDE SEQUENCE [LARGE SCALE GENOMIC DNA]</scope>
    <source>
        <strain evidence="19 20">CLA-AA-H276</strain>
    </source>
</reference>
<dbReference type="EMBL" id="JAJEPS010000006">
    <property type="protein sequence ID" value="MCC2126132.1"/>
    <property type="molecule type" value="Genomic_DNA"/>
</dbReference>
<comment type="catalytic activity">
    <reaction evidence="9">
        <text>Hydrolysis of dipeptides, preferentially hydrophobic dipeptides including prolyl amino acids.</text>
        <dbReference type="EC" id="3.4.13.18"/>
    </reaction>
</comment>
<keyword evidence="5" id="KW-0378">Hydrolase</keyword>
<dbReference type="Pfam" id="PF07687">
    <property type="entry name" value="M20_dimer"/>
    <property type="match status" value="1"/>
</dbReference>
<dbReference type="SUPFAM" id="SSF53187">
    <property type="entry name" value="Zn-dependent exopeptidases"/>
    <property type="match status" value="1"/>
</dbReference>
<dbReference type="CDD" id="cd03890">
    <property type="entry name" value="M20_pepD"/>
    <property type="match status" value="1"/>
</dbReference>
<dbReference type="AlphaFoldDB" id="A0AAE3A7R1"/>
<evidence type="ECO:0000256" key="13">
    <source>
        <dbReference type="ARBA" id="ARBA00071271"/>
    </source>
</evidence>
<dbReference type="PIRSF" id="PIRSF016599">
    <property type="entry name" value="Xaa-His_dipept"/>
    <property type="match status" value="1"/>
</dbReference>
<evidence type="ECO:0000256" key="12">
    <source>
        <dbReference type="ARBA" id="ARBA00061423"/>
    </source>
</evidence>
<dbReference type="Proteomes" id="UP001198220">
    <property type="component" value="Unassembled WGS sequence"/>
</dbReference>
<dbReference type="GO" id="GO:0070573">
    <property type="term" value="F:metallodipeptidase activity"/>
    <property type="evidence" value="ECO:0007669"/>
    <property type="project" value="TreeGrafter"/>
</dbReference>
<evidence type="ECO:0000256" key="15">
    <source>
        <dbReference type="ARBA" id="ARBA00076004"/>
    </source>
</evidence>
<organism evidence="19 20">
    <name type="scientific">Hominiventricola filiformis</name>
    <dbReference type="NCBI Taxonomy" id="2885352"/>
    <lineage>
        <taxon>Bacteria</taxon>
        <taxon>Bacillati</taxon>
        <taxon>Bacillota</taxon>
        <taxon>Clostridia</taxon>
        <taxon>Lachnospirales</taxon>
        <taxon>Lachnospiraceae</taxon>
        <taxon>Hominiventricola</taxon>
    </lineage>
</organism>
<dbReference type="EC" id="3.4.13.18" evidence="10"/>
<dbReference type="FunFam" id="3.40.630.10:FF:000015">
    <property type="entry name" value="Aminoacyl-histidine dipeptidase PepD"/>
    <property type="match status" value="1"/>
</dbReference>
<evidence type="ECO:0000256" key="3">
    <source>
        <dbReference type="ARBA" id="ARBA00022670"/>
    </source>
</evidence>
<comment type="caution">
    <text evidence="19">The sequence shown here is derived from an EMBL/GenBank/DDBJ whole genome shotgun (WGS) entry which is preliminary data.</text>
</comment>
<dbReference type="GO" id="GO:0046872">
    <property type="term" value="F:metal ion binding"/>
    <property type="evidence" value="ECO:0007669"/>
    <property type="project" value="UniProtKB-KW"/>
</dbReference>
<keyword evidence="8" id="KW-0170">Cobalt</keyword>
<evidence type="ECO:0000256" key="8">
    <source>
        <dbReference type="ARBA" id="ARBA00023285"/>
    </source>
</evidence>
<evidence type="ECO:0000256" key="16">
    <source>
        <dbReference type="ARBA" id="ARBA00077688"/>
    </source>
</evidence>
<dbReference type="PANTHER" id="PTHR43501">
    <property type="entry name" value="CYTOSOL NON-SPECIFIC DIPEPTIDASE"/>
    <property type="match status" value="1"/>
</dbReference>
<dbReference type="GO" id="GO:0006508">
    <property type="term" value="P:proteolysis"/>
    <property type="evidence" value="ECO:0007669"/>
    <property type="project" value="UniProtKB-KW"/>
</dbReference>
<comment type="cofactor">
    <cofactor evidence="1">
        <name>Co(2+)</name>
        <dbReference type="ChEBI" id="CHEBI:48828"/>
    </cofactor>
</comment>
<dbReference type="FunFam" id="3.40.630.10:FF:000018">
    <property type="entry name" value="Aminoacyl-histidine dipeptidase PepD"/>
    <property type="match status" value="1"/>
</dbReference>
<evidence type="ECO:0000256" key="2">
    <source>
        <dbReference type="ARBA" id="ARBA00001947"/>
    </source>
</evidence>
<sequence length="482" mass="52199">MAVLTGLEPAGVWKYFEELSNIPRGSYHEKAASDYCVAFAKAHGLEVWQDQAWNIMMVKEASEGYEDAEPIILQGHLDMVCEKKPGCSIDFEKDGLKLAIDGDNVYAEGTTLGGDDGIAVAYALALLDDESIPHPRLEVIFTTSEEVGMEGASALDPSVLRGHTMINLDSEGEGVLLAGCAGGCHMQVNLPLKRETVTGIFATLKVDGLKGGHSGTEINKGRANANQLLGQVLTALAEKVPYHLVTLAGGLKDNAITREAEAQLVFASREAAAEAEKVAAAKGKVFRENCKETDAGVTVTLTVEGEETAAAMTAESAAKVRALLIRIPNGVVRMNPDIPTLVQTSLNVGIMTCEDSLLNLQYTVRSSVGDEKEKLIQEITTIAEEEGASIERNGEYPAWEYQKDSPLRAKMMRIYEEMFGKIPTVEVIHAGLECGILSTKIPNLDCVSIGPNIYEIHTTEEHMSISSVQRMWNYLVEIVKTK</sequence>
<dbReference type="InterPro" id="IPR002933">
    <property type="entry name" value="Peptidase_M20"/>
</dbReference>
<keyword evidence="3" id="KW-0645">Protease</keyword>
<keyword evidence="4" id="KW-0479">Metal-binding</keyword>
<evidence type="ECO:0000256" key="5">
    <source>
        <dbReference type="ARBA" id="ARBA00022801"/>
    </source>
</evidence>
<dbReference type="GO" id="GO:0005829">
    <property type="term" value="C:cytosol"/>
    <property type="evidence" value="ECO:0007669"/>
    <property type="project" value="TreeGrafter"/>
</dbReference>
<dbReference type="InterPro" id="IPR001160">
    <property type="entry name" value="Peptidase_M20C"/>
</dbReference>
<evidence type="ECO:0000256" key="10">
    <source>
        <dbReference type="ARBA" id="ARBA00038976"/>
    </source>
</evidence>
<comment type="cofactor">
    <cofactor evidence="2">
        <name>Zn(2+)</name>
        <dbReference type="ChEBI" id="CHEBI:29105"/>
    </cofactor>
</comment>
<evidence type="ECO:0000256" key="6">
    <source>
        <dbReference type="ARBA" id="ARBA00022833"/>
    </source>
</evidence>
<keyword evidence="7" id="KW-0482">Metalloprotease</keyword>
<name>A0AAE3A7R1_9FIRM</name>
<evidence type="ECO:0000256" key="17">
    <source>
        <dbReference type="ARBA" id="ARBA00078074"/>
    </source>
</evidence>
<evidence type="ECO:0000256" key="7">
    <source>
        <dbReference type="ARBA" id="ARBA00023049"/>
    </source>
</evidence>
<proteinExistence type="inferred from homology"/>
<keyword evidence="20" id="KW-1185">Reference proteome</keyword>
<comment type="similarity">
    <text evidence="12">Belongs to the peptidase M20C family.</text>
</comment>
<gene>
    <name evidence="19" type="ORF">LKD36_08065</name>
</gene>
<dbReference type="InterPro" id="IPR011650">
    <property type="entry name" value="Peptidase_M20_dimer"/>
</dbReference>
<evidence type="ECO:0000313" key="20">
    <source>
        <dbReference type="Proteomes" id="UP001198220"/>
    </source>
</evidence>
<evidence type="ECO:0000256" key="9">
    <source>
        <dbReference type="ARBA" id="ARBA00036421"/>
    </source>
</evidence>
<evidence type="ECO:0000256" key="11">
    <source>
        <dbReference type="ARBA" id="ARBA00044252"/>
    </source>
</evidence>
<evidence type="ECO:0000256" key="1">
    <source>
        <dbReference type="ARBA" id="ARBA00001941"/>
    </source>
</evidence>
<accession>A0AAE3A7R1</accession>
<evidence type="ECO:0000256" key="4">
    <source>
        <dbReference type="ARBA" id="ARBA00022723"/>
    </source>
</evidence>
<dbReference type="PANTHER" id="PTHR43501:SF1">
    <property type="entry name" value="CYTOSOL NON-SPECIFIC DIPEPTIDASE"/>
    <property type="match status" value="1"/>
</dbReference>
<dbReference type="PRINTS" id="PR00934">
    <property type="entry name" value="XHISDIPTASE"/>
</dbReference>
<dbReference type="RefSeq" id="WP_308459285.1">
    <property type="nucleotide sequence ID" value="NZ_JAJEPS010000006.1"/>
</dbReference>
<evidence type="ECO:0000256" key="14">
    <source>
        <dbReference type="ARBA" id="ARBA00075285"/>
    </source>
</evidence>
<protein>
    <recommendedName>
        <fullName evidence="13">Cytosol non-specific dipeptidase</fullName>
        <ecNumber evidence="10">3.4.13.18</ecNumber>
    </recommendedName>
    <alternativeName>
        <fullName evidence="16">Aminoacyl-histidine dipeptidase</fullName>
    </alternativeName>
    <alternativeName>
        <fullName evidence="15">Beta-alanyl-histidine dipeptidase</fullName>
    </alternativeName>
    <alternativeName>
        <fullName evidence="14">Carnosinase</fullName>
    </alternativeName>
    <alternativeName>
        <fullName evidence="11">Peptidase D</fullName>
    </alternativeName>
    <alternativeName>
        <fullName evidence="17">Xaa-His dipeptidase</fullName>
    </alternativeName>
</protein>
<dbReference type="Pfam" id="PF01546">
    <property type="entry name" value="Peptidase_M20"/>
    <property type="match status" value="1"/>
</dbReference>
<evidence type="ECO:0000259" key="18">
    <source>
        <dbReference type="Pfam" id="PF07687"/>
    </source>
</evidence>
<dbReference type="NCBIfam" id="TIGR01893">
    <property type="entry name" value="aa-his-dipept"/>
    <property type="match status" value="1"/>
</dbReference>
<feature type="domain" description="Peptidase M20 dimerisation" evidence="18">
    <location>
        <begin position="208"/>
        <end position="279"/>
    </location>
</feature>